<dbReference type="Proteomes" id="UP000325333">
    <property type="component" value="Unassembled WGS sequence"/>
</dbReference>
<reference evidence="1 2" key="1">
    <citation type="submission" date="2019-07" db="EMBL/GenBank/DDBJ databases">
        <title>Genome sequencing of the stress-tolerant strain Azospirillum brasilense Az19.</title>
        <authorList>
            <person name="Maroniche G.A."/>
            <person name="Garcia J.E."/>
            <person name="Pagnussat L."/>
            <person name="Amenta M."/>
            <person name="Creus C.M."/>
        </authorList>
    </citation>
    <scope>NUCLEOTIDE SEQUENCE [LARGE SCALE GENOMIC DNA]</scope>
    <source>
        <strain evidence="1 2">Az19</strain>
    </source>
</reference>
<evidence type="ECO:0000313" key="1">
    <source>
        <dbReference type="EMBL" id="KAA1054172.1"/>
    </source>
</evidence>
<accession>A0A5B0KNI5</accession>
<evidence type="ECO:0000313" key="2">
    <source>
        <dbReference type="Proteomes" id="UP000325333"/>
    </source>
</evidence>
<organism evidence="1 2">
    <name type="scientific">Azospirillum argentinense</name>
    <dbReference type="NCBI Taxonomy" id="2970906"/>
    <lineage>
        <taxon>Bacteria</taxon>
        <taxon>Pseudomonadati</taxon>
        <taxon>Pseudomonadota</taxon>
        <taxon>Alphaproteobacteria</taxon>
        <taxon>Rhodospirillales</taxon>
        <taxon>Azospirillaceae</taxon>
        <taxon>Azospirillum</taxon>
    </lineage>
</organism>
<sequence>MLRRVHGVLVRMARSGPDATAWDVAVDGCSVRATRGGLADPSAHRKFAFSAKRGLLANKSQAIIFQLM</sequence>
<name>A0A5B0KNI5_9PROT</name>
<proteinExistence type="predicted"/>
<dbReference type="EMBL" id="VEWN01000011">
    <property type="protein sequence ID" value="KAA1054172.1"/>
    <property type="molecule type" value="Genomic_DNA"/>
</dbReference>
<dbReference type="AlphaFoldDB" id="A0A5B0KNI5"/>
<comment type="caution">
    <text evidence="1">The sequence shown here is derived from an EMBL/GenBank/DDBJ whole genome shotgun (WGS) entry which is preliminary data.</text>
</comment>
<protein>
    <submittedName>
        <fullName evidence="1">Uncharacterized protein</fullName>
    </submittedName>
</protein>
<gene>
    <name evidence="1" type="ORF">FH063_002074</name>
</gene>